<evidence type="ECO:0000256" key="10">
    <source>
        <dbReference type="ARBA" id="ARBA00022777"/>
    </source>
</evidence>
<name>A0A1H6NCJ4_9GAMM</name>
<dbReference type="InterPro" id="IPR004619">
    <property type="entry name" value="Type_III_PanK"/>
</dbReference>
<feature type="binding site" evidence="16">
    <location>
        <begin position="6"/>
        <end position="13"/>
    </location>
    <ligand>
        <name>ATP</name>
        <dbReference type="ChEBI" id="CHEBI:30616"/>
    </ligand>
</feature>
<gene>
    <name evidence="16" type="primary">coaX</name>
    <name evidence="17" type="ORF">SAMN05660691_03995</name>
</gene>
<dbReference type="PANTHER" id="PTHR34265">
    <property type="entry name" value="TYPE III PANTOTHENATE KINASE"/>
    <property type="match status" value="1"/>
</dbReference>
<dbReference type="InterPro" id="IPR043129">
    <property type="entry name" value="ATPase_NBD"/>
</dbReference>
<dbReference type="RefSeq" id="WP_092796970.1">
    <property type="nucleotide sequence ID" value="NZ_FNXF01000026.1"/>
</dbReference>
<dbReference type="GO" id="GO:0046872">
    <property type="term" value="F:metal ion binding"/>
    <property type="evidence" value="ECO:0007669"/>
    <property type="project" value="UniProtKB-KW"/>
</dbReference>
<feature type="binding site" evidence="16">
    <location>
        <begin position="89"/>
        <end position="92"/>
    </location>
    <ligand>
        <name>substrate</name>
    </ligand>
</feature>
<evidence type="ECO:0000256" key="16">
    <source>
        <dbReference type="HAMAP-Rule" id="MF_01274"/>
    </source>
</evidence>
<evidence type="ECO:0000313" key="18">
    <source>
        <dbReference type="Proteomes" id="UP000199371"/>
    </source>
</evidence>
<keyword evidence="13 16" id="KW-0173">Coenzyme A biosynthesis</keyword>
<dbReference type="STRING" id="173990.SAMN05660691_03995"/>
<dbReference type="UniPathway" id="UPA00241">
    <property type="reaction ID" value="UER00352"/>
</dbReference>
<feature type="binding site" evidence="16">
    <location>
        <position position="167"/>
    </location>
    <ligand>
        <name>substrate</name>
    </ligand>
</feature>
<dbReference type="HAMAP" id="MF_01274">
    <property type="entry name" value="Pantothen_kinase_3"/>
    <property type="match status" value="1"/>
</dbReference>
<evidence type="ECO:0000256" key="12">
    <source>
        <dbReference type="ARBA" id="ARBA00022958"/>
    </source>
</evidence>
<evidence type="ECO:0000256" key="4">
    <source>
        <dbReference type="ARBA" id="ARBA00005225"/>
    </source>
</evidence>
<dbReference type="SUPFAM" id="SSF53067">
    <property type="entry name" value="Actin-like ATPase domain"/>
    <property type="match status" value="2"/>
</dbReference>
<evidence type="ECO:0000256" key="14">
    <source>
        <dbReference type="ARBA" id="ARBA00038036"/>
    </source>
</evidence>
<dbReference type="EMBL" id="FNXF01000026">
    <property type="protein sequence ID" value="SEI12783.1"/>
    <property type="molecule type" value="Genomic_DNA"/>
</dbReference>
<dbReference type="EC" id="2.7.1.33" evidence="6 16"/>
<comment type="catalytic activity">
    <reaction evidence="1 16">
        <text>(R)-pantothenate + ATP = (R)-4'-phosphopantothenate + ADP + H(+)</text>
        <dbReference type="Rhea" id="RHEA:16373"/>
        <dbReference type="ChEBI" id="CHEBI:10986"/>
        <dbReference type="ChEBI" id="CHEBI:15378"/>
        <dbReference type="ChEBI" id="CHEBI:29032"/>
        <dbReference type="ChEBI" id="CHEBI:30616"/>
        <dbReference type="ChEBI" id="CHEBI:456216"/>
        <dbReference type="EC" id="2.7.1.33"/>
    </reaction>
</comment>
<comment type="subunit">
    <text evidence="5 16">Homodimer.</text>
</comment>
<feature type="binding site" evidence="16">
    <location>
        <position position="112"/>
    </location>
    <ligand>
        <name>K(+)</name>
        <dbReference type="ChEBI" id="CHEBI:29103"/>
    </ligand>
</feature>
<dbReference type="AlphaFoldDB" id="A0A1H6NCJ4"/>
<keyword evidence="16" id="KW-0479">Metal-binding</keyword>
<protein>
    <recommendedName>
        <fullName evidence="15 16">Type III pantothenate kinase</fullName>
        <ecNumber evidence="6 16">2.7.1.33</ecNumber>
    </recommendedName>
    <alternativeName>
        <fullName evidence="16">PanK-III</fullName>
    </alternativeName>
    <alternativeName>
        <fullName evidence="16">Pantothenic acid kinase</fullName>
    </alternativeName>
</protein>
<dbReference type="Gene3D" id="3.30.420.40">
    <property type="match status" value="2"/>
</dbReference>
<accession>A0A1H6NCJ4</accession>
<organism evidence="17 18">
    <name type="scientific">Rheinheimera pacifica</name>
    <dbReference type="NCBI Taxonomy" id="173990"/>
    <lineage>
        <taxon>Bacteria</taxon>
        <taxon>Pseudomonadati</taxon>
        <taxon>Pseudomonadota</taxon>
        <taxon>Gammaproteobacteria</taxon>
        <taxon>Chromatiales</taxon>
        <taxon>Chromatiaceae</taxon>
        <taxon>Rheinheimera</taxon>
    </lineage>
</organism>
<keyword evidence="10 16" id="KW-0418">Kinase</keyword>
<dbReference type="GO" id="GO:0015937">
    <property type="term" value="P:coenzyme A biosynthetic process"/>
    <property type="evidence" value="ECO:0007669"/>
    <property type="project" value="UniProtKB-UniRule"/>
</dbReference>
<dbReference type="Pfam" id="PF03309">
    <property type="entry name" value="Pan_kinase"/>
    <property type="match status" value="1"/>
</dbReference>
<evidence type="ECO:0000256" key="7">
    <source>
        <dbReference type="ARBA" id="ARBA00022490"/>
    </source>
</evidence>
<keyword evidence="11 16" id="KW-0067">ATP-binding</keyword>
<feature type="binding site" evidence="16">
    <location>
        <position position="115"/>
    </location>
    <ligand>
        <name>ATP</name>
        <dbReference type="ChEBI" id="CHEBI:30616"/>
    </ligand>
</feature>
<keyword evidence="12 16" id="KW-0630">Potassium</keyword>
<dbReference type="GO" id="GO:0005737">
    <property type="term" value="C:cytoplasm"/>
    <property type="evidence" value="ECO:0007669"/>
    <property type="project" value="UniProtKB-SubCell"/>
</dbReference>
<evidence type="ECO:0000256" key="8">
    <source>
        <dbReference type="ARBA" id="ARBA00022679"/>
    </source>
</evidence>
<evidence type="ECO:0000256" key="3">
    <source>
        <dbReference type="ARBA" id="ARBA00004496"/>
    </source>
</evidence>
<comment type="pathway">
    <text evidence="4 16">Cofactor biosynthesis; coenzyme A biosynthesis; CoA from (R)-pantothenate: step 1/5.</text>
</comment>
<dbReference type="CDD" id="cd24015">
    <property type="entry name" value="ASKHA_NBD_PanK-III"/>
    <property type="match status" value="1"/>
</dbReference>
<evidence type="ECO:0000256" key="1">
    <source>
        <dbReference type="ARBA" id="ARBA00001206"/>
    </source>
</evidence>
<dbReference type="GO" id="GO:0005524">
    <property type="term" value="F:ATP binding"/>
    <property type="evidence" value="ECO:0007669"/>
    <property type="project" value="UniProtKB-UniRule"/>
</dbReference>
<comment type="similarity">
    <text evidence="14 16">Belongs to the type III pantothenate kinase family.</text>
</comment>
<keyword evidence="18" id="KW-1185">Reference proteome</keyword>
<dbReference type="GO" id="GO:0004594">
    <property type="term" value="F:pantothenate kinase activity"/>
    <property type="evidence" value="ECO:0007669"/>
    <property type="project" value="UniProtKB-UniRule"/>
</dbReference>
<evidence type="ECO:0000256" key="11">
    <source>
        <dbReference type="ARBA" id="ARBA00022840"/>
    </source>
</evidence>
<proteinExistence type="inferred from homology"/>
<comment type="function">
    <text evidence="16">Catalyzes the phosphorylation of pantothenate (Pan), the first step in CoA biosynthesis.</text>
</comment>
<evidence type="ECO:0000256" key="13">
    <source>
        <dbReference type="ARBA" id="ARBA00022993"/>
    </source>
</evidence>
<evidence type="ECO:0000256" key="15">
    <source>
        <dbReference type="ARBA" id="ARBA00040883"/>
    </source>
</evidence>
<feature type="active site" description="Proton acceptor" evidence="16">
    <location>
        <position position="91"/>
    </location>
</feature>
<evidence type="ECO:0000256" key="9">
    <source>
        <dbReference type="ARBA" id="ARBA00022741"/>
    </source>
</evidence>
<evidence type="ECO:0000256" key="5">
    <source>
        <dbReference type="ARBA" id="ARBA00011738"/>
    </source>
</evidence>
<dbReference type="NCBIfam" id="TIGR00671">
    <property type="entry name" value="baf"/>
    <property type="match status" value="1"/>
</dbReference>
<keyword evidence="8 16" id="KW-0808">Transferase</keyword>
<feature type="binding site" evidence="16">
    <location>
        <position position="82"/>
    </location>
    <ligand>
        <name>substrate</name>
    </ligand>
</feature>
<comment type="subcellular location">
    <subcellularLocation>
        <location evidence="3 16">Cytoplasm</location>
    </subcellularLocation>
</comment>
<sequence length="231" mass="25072">MYLLLDIGNTREKAALVKNGKVTALPQLAADNLAKLPVKAVYFACVASQERVVAIKQQLGLEHLPWRQVHSDAQAYGVRSSYQQPQTLGVDRWLAMLGAQLLFPAQNVLIVDAGTAVTLDWLALDGQHGGGWIIPGLKMQQQAVVKNTAKVFNAEMFNGRLEPGIDTVAGLQNGCLAAILGAIMLAWQQTPSDKLLLTGGDSKFLKSYLSDLPVVVEPLLIFHGLARYIDM</sequence>
<dbReference type="Proteomes" id="UP000199371">
    <property type="component" value="Unassembled WGS sequence"/>
</dbReference>
<dbReference type="OrthoDB" id="9781305at2"/>
<comment type="cofactor">
    <cofactor evidence="2">
        <name>K(+)</name>
        <dbReference type="ChEBI" id="CHEBI:29103"/>
    </cofactor>
</comment>
<evidence type="ECO:0000256" key="6">
    <source>
        <dbReference type="ARBA" id="ARBA00012102"/>
    </source>
</evidence>
<reference evidence="18" key="1">
    <citation type="submission" date="2016-10" db="EMBL/GenBank/DDBJ databases">
        <authorList>
            <person name="Varghese N."/>
            <person name="Submissions S."/>
        </authorList>
    </citation>
    <scope>NUCLEOTIDE SEQUENCE [LARGE SCALE GENOMIC DNA]</scope>
    <source>
        <strain evidence="18">DSM 17616</strain>
    </source>
</reference>
<dbReference type="PANTHER" id="PTHR34265:SF1">
    <property type="entry name" value="TYPE III PANTOTHENATE KINASE"/>
    <property type="match status" value="1"/>
</dbReference>
<comment type="cofactor">
    <cofactor evidence="16">
        <name>NH4(+)</name>
        <dbReference type="ChEBI" id="CHEBI:28938"/>
    </cofactor>
    <cofactor evidence="16">
        <name>K(+)</name>
        <dbReference type="ChEBI" id="CHEBI:29103"/>
    </cofactor>
    <text evidence="16">A monovalent cation. Ammonium or potassium.</text>
</comment>
<keyword evidence="9 16" id="KW-0547">Nucleotide-binding</keyword>
<evidence type="ECO:0000256" key="2">
    <source>
        <dbReference type="ARBA" id="ARBA00001958"/>
    </source>
</evidence>
<evidence type="ECO:0000313" key="17">
    <source>
        <dbReference type="EMBL" id="SEI12783.1"/>
    </source>
</evidence>
<keyword evidence="7 16" id="KW-0963">Cytoplasm</keyword>